<dbReference type="InterPro" id="IPR048859">
    <property type="entry name" value="BTBD16_C"/>
</dbReference>
<sequence>MADIQVERYCHVGNNVFSGTPSPLPRPYLPSLPPAKTIKPSYSRFLIEAPFSALAGVVADARDPPKPPILPRSRNRIQVGCTNRWRLPNMLGSDLLGSSQALKSVTSSYNDTIRAVMTADCPMATCNHAELGGERLYRSAIHSLISPRFLKSQSALGGNGTKEFDRCLIRSQPASNSGSTRNTNGHTGLSSFHLQQIDYQRNVIPPAMRSPTPMELFLCRSQTAGLHKVPDVIVYALDTTWELHKPYLQKSSLLSALLKKAEMTGMRDIEEEKEEDEALSPGEIVESNLDALKTAASSANMDPSAVTSDMSVGRSRYSSEWYKNQLTFKLRVRDPLITKQTFALALSALYENDSEMNVSEADVVGVLAAATFLGFTALEKLCADVMLRSIAAWSVCAFHAAAFKYKQSSVMDACERWLELNLIPQLSVQIFLSHLPQDLLEKCLKSAKLFTWSEYSLYKMLAYWIFLQQHPNLQLMPSWGTVVTWFMSLPKITSFLEREEGHGYMNLFRAVRLAGITESPQLDELQKMNLVPQNWLLRIYSQHYHALQGGGDMSLMTRFEHGALRKGFILEEHLKYHSEIMSLHGFHFEIKAVKDEMDSKYSFFLQRLKPNDPVLSFRACERHTFSMRHDREVRYCIRVQWLDCGVNKVFSTGILCQSFGFSGKAKQSEVVTVDDVRMPLYVTVSLMFPPS</sequence>
<reference evidence="4 5" key="1">
    <citation type="journal article" date="2018" name="Sci. Rep.">
        <title>Comparative analysis of the Pocillopora damicornis genome highlights role of immune system in coral evolution.</title>
        <authorList>
            <person name="Cunning R."/>
            <person name="Bay R.A."/>
            <person name="Gillette P."/>
            <person name="Baker A.C."/>
            <person name="Traylor-Knowles N."/>
        </authorList>
    </citation>
    <scope>NUCLEOTIDE SEQUENCE [LARGE SCALE GENOMIC DNA]</scope>
    <source>
        <strain evidence="4">RSMAS</strain>
        <tissue evidence="4">Whole animal</tissue>
    </source>
</reference>
<dbReference type="PANTHER" id="PTHR46843">
    <property type="entry name" value="BTB/POZ DOMAIN-CONTAINING PROTEIN 16"/>
    <property type="match status" value="1"/>
</dbReference>
<evidence type="ECO:0000259" key="2">
    <source>
        <dbReference type="Pfam" id="PF21059"/>
    </source>
</evidence>
<comment type="caution">
    <text evidence="4">The sequence shown here is derived from an EMBL/GenBank/DDBJ whole genome shotgun (WGS) entry which is preliminary data.</text>
</comment>
<dbReference type="AlphaFoldDB" id="A0A3M6U2G6"/>
<name>A0A3M6U2G6_POCDA</name>
<feature type="domain" description="BTBDG BTB/POZ" evidence="3">
    <location>
        <begin position="289"/>
        <end position="386"/>
    </location>
</feature>
<keyword evidence="5" id="KW-1185">Reference proteome</keyword>
<protein>
    <recommendedName>
        <fullName evidence="1">BTB/POZ domain-containing protein 16</fullName>
    </recommendedName>
</protein>
<dbReference type="InterPro" id="IPR056426">
    <property type="entry name" value="BTB_BTBDG"/>
</dbReference>
<dbReference type="CDD" id="cd18492">
    <property type="entry name" value="BACK_BTBD16"/>
    <property type="match status" value="1"/>
</dbReference>
<dbReference type="InterPro" id="IPR042833">
    <property type="entry name" value="BTBD16"/>
</dbReference>
<accession>A0A3M6U2G6</accession>
<evidence type="ECO:0000313" key="5">
    <source>
        <dbReference type="Proteomes" id="UP000275408"/>
    </source>
</evidence>
<dbReference type="Gene3D" id="3.30.710.10">
    <property type="entry name" value="Potassium Channel Kv1.1, Chain A"/>
    <property type="match status" value="1"/>
</dbReference>
<evidence type="ECO:0000313" key="4">
    <source>
        <dbReference type="EMBL" id="RMX47811.1"/>
    </source>
</evidence>
<evidence type="ECO:0000256" key="1">
    <source>
        <dbReference type="ARBA" id="ARBA00016271"/>
    </source>
</evidence>
<evidence type="ECO:0000259" key="3">
    <source>
        <dbReference type="Pfam" id="PF23998"/>
    </source>
</evidence>
<dbReference type="Pfam" id="PF21059">
    <property type="entry name" value="BTBD16_C"/>
    <property type="match status" value="1"/>
</dbReference>
<dbReference type="Proteomes" id="UP000275408">
    <property type="component" value="Unassembled WGS sequence"/>
</dbReference>
<dbReference type="Pfam" id="PF23998">
    <property type="entry name" value="BTB_BTBDG"/>
    <property type="match status" value="1"/>
</dbReference>
<gene>
    <name evidence="4" type="ORF">pdam_00008568</name>
</gene>
<organism evidence="4 5">
    <name type="scientific">Pocillopora damicornis</name>
    <name type="common">Cauliflower coral</name>
    <name type="synonym">Millepora damicornis</name>
    <dbReference type="NCBI Taxonomy" id="46731"/>
    <lineage>
        <taxon>Eukaryota</taxon>
        <taxon>Metazoa</taxon>
        <taxon>Cnidaria</taxon>
        <taxon>Anthozoa</taxon>
        <taxon>Hexacorallia</taxon>
        <taxon>Scleractinia</taxon>
        <taxon>Astrocoeniina</taxon>
        <taxon>Pocilloporidae</taxon>
        <taxon>Pocillopora</taxon>
    </lineage>
</organism>
<dbReference type="OrthoDB" id="6359943at2759"/>
<dbReference type="InterPro" id="IPR011333">
    <property type="entry name" value="SKP1/BTB/POZ_sf"/>
</dbReference>
<dbReference type="OMA" id="RHTDLEF"/>
<dbReference type="PANTHER" id="PTHR46843:SF1">
    <property type="entry name" value="BTB_POZ DOMAIN-CONTAINING PROTEIN 16"/>
    <property type="match status" value="1"/>
</dbReference>
<feature type="domain" description="BTB/POZ" evidence="2">
    <location>
        <begin position="565"/>
        <end position="670"/>
    </location>
</feature>
<dbReference type="EMBL" id="RCHS01002370">
    <property type="protein sequence ID" value="RMX47811.1"/>
    <property type="molecule type" value="Genomic_DNA"/>
</dbReference>
<proteinExistence type="predicted"/>